<evidence type="ECO:0000259" key="5">
    <source>
        <dbReference type="PROSITE" id="PS50923"/>
    </source>
</evidence>
<keyword evidence="2" id="KW-0768">Sushi</keyword>
<dbReference type="PROSITE" id="PS50234">
    <property type="entry name" value="VWFA"/>
    <property type="match status" value="1"/>
</dbReference>
<keyword evidence="1" id="KW-1015">Disulfide bond</keyword>
<dbReference type="InterPro" id="IPR000436">
    <property type="entry name" value="Sushi_SCR_CCP_dom"/>
</dbReference>
<sequence length="249" mass="27727">MKLIITAVMFFCNLAVSTEALKCWTCENARSNDECRRTGREKTCQANEEACQTHVRTDPQGIRITKECKQAHACNNNYIQNPRHAWVPSQCNRNVQGSVCRCCCNFDNCNFMTLDCPAGPPPTSPPVTESSGLDQPTCPEVRFRNGTASCTNGNQVGSTCTFNCADGFTVHPANYTHSECDGSTWQEPIPCCTRPCPPFARADAIVVLDSSSSVRRQNWLQMINFVVTMLDQFVIDESSLRVGAFRYNR</sequence>
<name>H2Z6J6_CIOSA</name>
<dbReference type="AlphaFoldDB" id="H2Z6J6"/>
<evidence type="ECO:0008006" key="8">
    <source>
        <dbReference type="Google" id="ProtNLM"/>
    </source>
</evidence>
<dbReference type="InterPro" id="IPR036465">
    <property type="entry name" value="vWFA_dom_sf"/>
</dbReference>
<dbReference type="GeneTree" id="ENSGT00940000164806"/>
<keyword evidence="3" id="KW-0732">Signal</keyword>
<feature type="domain" description="VWFA" evidence="4">
    <location>
        <begin position="203"/>
        <end position="249"/>
    </location>
</feature>
<reference evidence="6" key="2">
    <citation type="submission" date="2025-08" db="UniProtKB">
        <authorList>
            <consortium name="Ensembl"/>
        </authorList>
    </citation>
    <scope>IDENTIFICATION</scope>
</reference>
<evidence type="ECO:0000313" key="6">
    <source>
        <dbReference type="Ensembl" id="ENSCSAVP00000013208.1"/>
    </source>
</evidence>
<reference evidence="7" key="1">
    <citation type="submission" date="2003-08" db="EMBL/GenBank/DDBJ databases">
        <authorList>
            <person name="Birren B."/>
            <person name="Nusbaum C."/>
            <person name="Abebe A."/>
            <person name="Abouelleil A."/>
            <person name="Adekoya E."/>
            <person name="Ait-zahra M."/>
            <person name="Allen N."/>
            <person name="Allen T."/>
            <person name="An P."/>
            <person name="Anderson M."/>
            <person name="Anderson S."/>
            <person name="Arachchi H."/>
            <person name="Armbruster J."/>
            <person name="Bachantsang P."/>
            <person name="Baldwin J."/>
            <person name="Barry A."/>
            <person name="Bayul T."/>
            <person name="Blitshsteyn B."/>
            <person name="Bloom T."/>
            <person name="Blye J."/>
            <person name="Boguslavskiy L."/>
            <person name="Borowsky M."/>
            <person name="Boukhgalter B."/>
            <person name="Brunache A."/>
            <person name="Butler J."/>
            <person name="Calixte N."/>
            <person name="Calvo S."/>
            <person name="Camarata J."/>
            <person name="Campo K."/>
            <person name="Chang J."/>
            <person name="Cheshatsang Y."/>
            <person name="Citroen M."/>
            <person name="Collymore A."/>
            <person name="Considine T."/>
            <person name="Cook A."/>
            <person name="Cooke P."/>
            <person name="Corum B."/>
            <person name="Cuomo C."/>
            <person name="David R."/>
            <person name="Dawoe T."/>
            <person name="Degray S."/>
            <person name="Dodge S."/>
            <person name="Dooley K."/>
            <person name="Dorje P."/>
            <person name="Dorjee K."/>
            <person name="Dorris L."/>
            <person name="Duffey N."/>
            <person name="Dupes A."/>
            <person name="Elkins T."/>
            <person name="Engels R."/>
            <person name="Erickson J."/>
            <person name="Farina A."/>
            <person name="Faro S."/>
            <person name="Ferreira P."/>
            <person name="Fischer H."/>
            <person name="Fitzgerald M."/>
            <person name="Foley K."/>
            <person name="Gage D."/>
            <person name="Galagan J."/>
            <person name="Gearin G."/>
            <person name="Gnerre S."/>
            <person name="Gnirke A."/>
            <person name="Goyette A."/>
            <person name="Graham J."/>
            <person name="Grandbois E."/>
            <person name="Gyaltsen K."/>
            <person name="Hafez N."/>
            <person name="Hagopian D."/>
            <person name="Hagos B."/>
            <person name="Hall J."/>
            <person name="Hatcher B."/>
            <person name="Heller A."/>
            <person name="Higgins H."/>
            <person name="Honan T."/>
            <person name="Horn A."/>
            <person name="Houde N."/>
            <person name="Hughes L."/>
            <person name="Hulme W."/>
            <person name="Husby E."/>
            <person name="Iliev I."/>
            <person name="Jaffe D."/>
            <person name="Jones C."/>
            <person name="Kamal M."/>
            <person name="Kamat A."/>
            <person name="Kamvysselis M."/>
            <person name="Karlsson E."/>
            <person name="Kells C."/>
            <person name="Kieu A."/>
            <person name="Kisner P."/>
            <person name="Kodira C."/>
            <person name="Kulbokas E."/>
            <person name="Labutti K."/>
            <person name="Lama D."/>
            <person name="Landers T."/>
            <person name="Leger J."/>
            <person name="Levine S."/>
            <person name="Lewis D."/>
            <person name="Lewis T."/>
            <person name="Lindblad-toh K."/>
            <person name="Liu X."/>
            <person name="Lokyitsang T."/>
            <person name="Lokyitsang Y."/>
            <person name="Lucien O."/>
            <person name="Lui A."/>
            <person name="Ma L.J."/>
            <person name="Mabbitt R."/>
            <person name="Macdonald J."/>
            <person name="Maclean C."/>
            <person name="Major J."/>
            <person name="Manning J."/>
            <person name="Marabella R."/>
            <person name="Maru K."/>
            <person name="Matthews C."/>
            <person name="Mauceli E."/>
            <person name="Mccarthy M."/>
            <person name="Mcdonough S."/>
            <person name="Mcghee T."/>
            <person name="Meldrim J."/>
            <person name="Meneus L."/>
            <person name="Mesirov J."/>
            <person name="Mihalev A."/>
            <person name="Mihova T."/>
            <person name="Mikkelsen T."/>
            <person name="Mlenga V."/>
            <person name="Moru K."/>
            <person name="Mozes J."/>
            <person name="Mulrain L."/>
            <person name="Munson G."/>
            <person name="Naylor J."/>
            <person name="Newes C."/>
            <person name="Nguyen C."/>
            <person name="Nguyen N."/>
            <person name="Nguyen T."/>
            <person name="Nicol R."/>
            <person name="Nielsen C."/>
            <person name="Nizzari M."/>
            <person name="Norbu C."/>
            <person name="Norbu N."/>
            <person name="O'donnell P."/>
            <person name="Okoawo O."/>
            <person name="O'leary S."/>
            <person name="Omotosho B."/>
            <person name="O'neill K."/>
            <person name="Osman S."/>
            <person name="Parker S."/>
            <person name="Perrin D."/>
            <person name="Phunkhang P."/>
            <person name="Piqani B."/>
            <person name="Purcell S."/>
            <person name="Rachupka T."/>
            <person name="Ramasamy U."/>
            <person name="Rameau R."/>
            <person name="Ray V."/>
            <person name="Raymond C."/>
            <person name="Retta R."/>
            <person name="Richardson S."/>
            <person name="Rise C."/>
            <person name="Rodriguez J."/>
            <person name="Rogers J."/>
            <person name="Rogov P."/>
            <person name="Rutman M."/>
            <person name="Schupbach R."/>
            <person name="Seaman C."/>
            <person name="Settipalli S."/>
            <person name="Sharpe T."/>
            <person name="Sheridan J."/>
            <person name="Sherpa N."/>
            <person name="Shi J."/>
            <person name="Smirnov S."/>
            <person name="Smith C."/>
            <person name="Sougnez C."/>
            <person name="Spencer B."/>
            <person name="Stalker J."/>
            <person name="Stange-thomann N."/>
            <person name="Stavropoulos S."/>
            <person name="Stetson K."/>
            <person name="Stone C."/>
            <person name="Stone S."/>
            <person name="Stubbs M."/>
            <person name="Talamas J."/>
            <person name="Tchuinga P."/>
            <person name="Tenzing P."/>
            <person name="Tesfaye S."/>
            <person name="Theodore J."/>
            <person name="Thoulutsang Y."/>
            <person name="Topham K."/>
            <person name="Towey S."/>
            <person name="Tsamla T."/>
            <person name="Tsomo N."/>
            <person name="Vallee D."/>
            <person name="Vassiliev H."/>
            <person name="Venkataraman V."/>
            <person name="Vinson J."/>
            <person name="Vo A."/>
            <person name="Wade C."/>
            <person name="Wang S."/>
            <person name="Wangchuk T."/>
            <person name="Wangdi T."/>
            <person name="Whittaker C."/>
            <person name="Wilkinson J."/>
            <person name="Wu Y."/>
            <person name="Wyman D."/>
            <person name="Yadav S."/>
            <person name="Yang S."/>
            <person name="Yang X."/>
            <person name="Yeager S."/>
            <person name="Yee E."/>
            <person name="Young G."/>
            <person name="Zainoun J."/>
            <person name="Zembeck L."/>
            <person name="Zimmer A."/>
            <person name="Zody M."/>
            <person name="Lander E."/>
        </authorList>
    </citation>
    <scope>NUCLEOTIDE SEQUENCE [LARGE SCALE GENOMIC DNA]</scope>
</reference>
<dbReference type="Pfam" id="PF00092">
    <property type="entry name" value="VWA"/>
    <property type="match status" value="1"/>
</dbReference>
<dbReference type="SUPFAM" id="SSF53300">
    <property type="entry name" value="vWA-like"/>
    <property type="match status" value="1"/>
</dbReference>
<proteinExistence type="predicted"/>
<dbReference type="FunCoup" id="H2Z6J6">
    <property type="interactions" value="1"/>
</dbReference>
<dbReference type="InParanoid" id="H2Z6J6"/>
<dbReference type="SMART" id="SM00032">
    <property type="entry name" value="CCP"/>
    <property type="match status" value="1"/>
</dbReference>
<protein>
    <recommendedName>
        <fullName evidence="8">Sushi domain-containing protein</fullName>
    </recommendedName>
</protein>
<dbReference type="Proteomes" id="UP000007875">
    <property type="component" value="Unassembled WGS sequence"/>
</dbReference>
<dbReference type="InterPro" id="IPR035976">
    <property type="entry name" value="Sushi/SCR/CCP_sf"/>
</dbReference>
<evidence type="ECO:0000259" key="4">
    <source>
        <dbReference type="PROSITE" id="PS50234"/>
    </source>
</evidence>
<dbReference type="InterPro" id="IPR002035">
    <property type="entry name" value="VWF_A"/>
</dbReference>
<evidence type="ECO:0000256" key="2">
    <source>
        <dbReference type="PROSITE-ProRule" id="PRU00302"/>
    </source>
</evidence>
<dbReference type="SUPFAM" id="SSF57535">
    <property type="entry name" value="Complement control module/SCR domain"/>
    <property type="match status" value="1"/>
</dbReference>
<evidence type="ECO:0000256" key="3">
    <source>
        <dbReference type="SAM" id="SignalP"/>
    </source>
</evidence>
<dbReference type="PROSITE" id="PS50923">
    <property type="entry name" value="SUSHI"/>
    <property type="match status" value="1"/>
</dbReference>
<feature type="domain" description="Sushi" evidence="5">
    <location>
        <begin position="136"/>
        <end position="194"/>
    </location>
</feature>
<dbReference type="HOGENOM" id="CLU_1227195_0_0_1"/>
<evidence type="ECO:0000256" key="1">
    <source>
        <dbReference type="ARBA" id="ARBA00023157"/>
    </source>
</evidence>
<reference evidence="6" key="3">
    <citation type="submission" date="2025-09" db="UniProtKB">
        <authorList>
            <consortium name="Ensembl"/>
        </authorList>
    </citation>
    <scope>IDENTIFICATION</scope>
</reference>
<dbReference type="Ensembl" id="ENSCSAVT00000013357.1">
    <property type="protein sequence ID" value="ENSCSAVP00000013208.1"/>
    <property type="gene ID" value="ENSCSAVG00000007757.1"/>
</dbReference>
<dbReference type="Gene3D" id="2.10.70.10">
    <property type="entry name" value="Complement Module, domain 1"/>
    <property type="match status" value="1"/>
</dbReference>
<feature type="chain" id="PRO_5003578785" description="Sushi domain-containing protein" evidence="3">
    <location>
        <begin position="21"/>
        <end position="249"/>
    </location>
</feature>
<dbReference type="SUPFAM" id="SSF57302">
    <property type="entry name" value="Snake toxin-like"/>
    <property type="match status" value="1"/>
</dbReference>
<dbReference type="Gene3D" id="3.40.50.410">
    <property type="entry name" value="von Willebrand factor, type A domain"/>
    <property type="match status" value="1"/>
</dbReference>
<dbReference type="CDD" id="cd23539">
    <property type="entry name" value="TFP_LU_ECD_CinHb4_like"/>
    <property type="match status" value="1"/>
</dbReference>
<accession>H2Z6J6</accession>
<organism evidence="6 7">
    <name type="scientific">Ciona savignyi</name>
    <name type="common">Pacific transparent sea squirt</name>
    <dbReference type="NCBI Taxonomy" id="51511"/>
    <lineage>
        <taxon>Eukaryota</taxon>
        <taxon>Metazoa</taxon>
        <taxon>Chordata</taxon>
        <taxon>Tunicata</taxon>
        <taxon>Ascidiacea</taxon>
        <taxon>Phlebobranchia</taxon>
        <taxon>Cionidae</taxon>
        <taxon>Ciona</taxon>
    </lineage>
</organism>
<evidence type="ECO:0000313" key="7">
    <source>
        <dbReference type="Proteomes" id="UP000007875"/>
    </source>
</evidence>
<feature type="signal peptide" evidence="3">
    <location>
        <begin position="1"/>
        <end position="20"/>
    </location>
</feature>
<dbReference type="InterPro" id="IPR045860">
    <property type="entry name" value="Snake_toxin-like_sf"/>
</dbReference>
<comment type="caution">
    <text evidence="2">Lacks conserved residue(s) required for the propagation of feature annotation.</text>
</comment>
<keyword evidence="7" id="KW-1185">Reference proteome</keyword>